<sequence length="137" mass="14486">MGIGLIFDSALAQSARPAYAAGQIWQYHARPSDPASLLKIQVVESDPVLTKSGPIYHVSIVGVHLGSDHRLSEIAHVPVSKDTLDKSVTVLVKSDATFPDVRPGIADWKSAKGGVFTISVAEIVDIIDKMAQGRAGG</sequence>
<accession>A0A975IXZ2</accession>
<dbReference type="RefSeq" id="WP_211939977.1">
    <property type="nucleotide sequence ID" value="NZ_CP073078.1"/>
</dbReference>
<protein>
    <submittedName>
        <fullName evidence="1">Uncharacterized protein</fullName>
    </submittedName>
</protein>
<dbReference type="EMBL" id="CP073078">
    <property type="protein sequence ID" value="QUD89926.1"/>
    <property type="molecule type" value="Genomic_DNA"/>
</dbReference>
<name>A0A975IXZ2_9CAUL</name>
<evidence type="ECO:0000313" key="1">
    <source>
        <dbReference type="EMBL" id="QUD89926.1"/>
    </source>
</evidence>
<dbReference type="AlphaFoldDB" id="A0A975IXZ2"/>
<dbReference type="KEGG" id="caul:KCG34_08700"/>
<reference evidence="1" key="1">
    <citation type="submission" date="2021-04" db="EMBL/GenBank/DDBJ databases">
        <title>The complete genome sequence of Caulobacter sp. S6.</title>
        <authorList>
            <person name="Tang Y."/>
            <person name="Ouyang W."/>
            <person name="Liu Q."/>
            <person name="Huang B."/>
            <person name="Guo Z."/>
            <person name="Lei P."/>
        </authorList>
    </citation>
    <scope>NUCLEOTIDE SEQUENCE</scope>
    <source>
        <strain evidence="1">S6</strain>
    </source>
</reference>
<dbReference type="Proteomes" id="UP000676409">
    <property type="component" value="Chromosome"/>
</dbReference>
<evidence type="ECO:0000313" key="2">
    <source>
        <dbReference type="Proteomes" id="UP000676409"/>
    </source>
</evidence>
<proteinExistence type="predicted"/>
<organism evidence="1 2">
    <name type="scientific">Phenylobacterium montanum</name>
    <dbReference type="NCBI Taxonomy" id="2823693"/>
    <lineage>
        <taxon>Bacteria</taxon>
        <taxon>Pseudomonadati</taxon>
        <taxon>Pseudomonadota</taxon>
        <taxon>Alphaproteobacteria</taxon>
        <taxon>Caulobacterales</taxon>
        <taxon>Caulobacteraceae</taxon>
        <taxon>Phenylobacterium</taxon>
    </lineage>
</organism>
<keyword evidence="2" id="KW-1185">Reference proteome</keyword>
<gene>
    <name evidence="1" type="ORF">KCG34_08700</name>
</gene>